<keyword evidence="2" id="KW-1185">Reference proteome</keyword>
<dbReference type="AlphaFoldDB" id="A0A9N7VR91"/>
<reference evidence="1" key="1">
    <citation type="submission" date="2020-03" db="EMBL/GenBank/DDBJ databases">
        <authorList>
            <person name="Weist P."/>
        </authorList>
    </citation>
    <scope>NUCLEOTIDE SEQUENCE</scope>
</reference>
<evidence type="ECO:0000313" key="1">
    <source>
        <dbReference type="EMBL" id="CAB1454239.1"/>
    </source>
</evidence>
<dbReference type="EMBL" id="CADEAL010004203">
    <property type="protein sequence ID" value="CAB1454239.1"/>
    <property type="molecule type" value="Genomic_DNA"/>
</dbReference>
<comment type="caution">
    <text evidence="1">The sequence shown here is derived from an EMBL/GenBank/DDBJ whole genome shotgun (WGS) entry which is preliminary data.</text>
</comment>
<accession>A0A9N7VR91</accession>
<protein>
    <submittedName>
        <fullName evidence="1">Uncharacterized protein</fullName>
    </submittedName>
</protein>
<name>A0A9N7VR91_PLEPL</name>
<organism evidence="1 2">
    <name type="scientific">Pleuronectes platessa</name>
    <name type="common">European plaice</name>
    <dbReference type="NCBI Taxonomy" id="8262"/>
    <lineage>
        <taxon>Eukaryota</taxon>
        <taxon>Metazoa</taxon>
        <taxon>Chordata</taxon>
        <taxon>Craniata</taxon>
        <taxon>Vertebrata</taxon>
        <taxon>Euteleostomi</taxon>
        <taxon>Actinopterygii</taxon>
        <taxon>Neopterygii</taxon>
        <taxon>Teleostei</taxon>
        <taxon>Neoteleostei</taxon>
        <taxon>Acanthomorphata</taxon>
        <taxon>Carangaria</taxon>
        <taxon>Pleuronectiformes</taxon>
        <taxon>Pleuronectoidei</taxon>
        <taxon>Pleuronectidae</taxon>
        <taxon>Pleuronectes</taxon>
    </lineage>
</organism>
<evidence type="ECO:0000313" key="2">
    <source>
        <dbReference type="Proteomes" id="UP001153269"/>
    </source>
</evidence>
<proteinExistence type="predicted"/>
<sequence>MPALEPHWKPNPECVSHFATQWACAAECTAKEKTKKGVFLGDDIRLARPSRQHTERQSCPQHTQIHACTVDGSVIHPDLMCYFL</sequence>
<gene>
    <name evidence="1" type="ORF">PLEPLA_LOCUS42001</name>
</gene>
<dbReference type="Proteomes" id="UP001153269">
    <property type="component" value="Unassembled WGS sequence"/>
</dbReference>